<name>A0A0E9VTD0_ANGAN</name>
<organism evidence="1">
    <name type="scientific">Anguilla anguilla</name>
    <name type="common">European freshwater eel</name>
    <name type="synonym">Muraena anguilla</name>
    <dbReference type="NCBI Taxonomy" id="7936"/>
    <lineage>
        <taxon>Eukaryota</taxon>
        <taxon>Metazoa</taxon>
        <taxon>Chordata</taxon>
        <taxon>Craniata</taxon>
        <taxon>Vertebrata</taxon>
        <taxon>Euteleostomi</taxon>
        <taxon>Actinopterygii</taxon>
        <taxon>Neopterygii</taxon>
        <taxon>Teleostei</taxon>
        <taxon>Anguilliformes</taxon>
        <taxon>Anguillidae</taxon>
        <taxon>Anguilla</taxon>
    </lineage>
</organism>
<reference evidence="1" key="1">
    <citation type="submission" date="2014-11" db="EMBL/GenBank/DDBJ databases">
        <authorList>
            <person name="Amaro Gonzalez C."/>
        </authorList>
    </citation>
    <scope>NUCLEOTIDE SEQUENCE</scope>
</reference>
<evidence type="ECO:0000313" key="1">
    <source>
        <dbReference type="EMBL" id="JAH81379.1"/>
    </source>
</evidence>
<accession>A0A0E9VTD0</accession>
<dbReference type="EMBL" id="GBXM01027198">
    <property type="protein sequence ID" value="JAH81379.1"/>
    <property type="molecule type" value="Transcribed_RNA"/>
</dbReference>
<proteinExistence type="predicted"/>
<sequence length="53" mass="5976">MHIFRAPQRQIVISSVIVCDAYNSDEERVGTLPKRGGRLKSVFILSHPHLSLC</sequence>
<reference evidence="1" key="2">
    <citation type="journal article" date="2015" name="Fish Shellfish Immunol.">
        <title>Early steps in the European eel (Anguilla anguilla)-Vibrio vulnificus interaction in the gills: Role of the RtxA13 toxin.</title>
        <authorList>
            <person name="Callol A."/>
            <person name="Pajuelo D."/>
            <person name="Ebbesson L."/>
            <person name="Teles M."/>
            <person name="MacKenzie S."/>
            <person name="Amaro C."/>
        </authorList>
    </citation>
    <scope>NUCLEOTIDE SEQUENCE</scope>
</reference>
<protein>
    <submittedName>
        <fullName evidence="1">Uncharacterized protein</fullName>
    </submittedName>
</protein>
<dbReference type="AlphaFoldDB" id="A0A0E9VTD0"/>